<name>A0A556N6C8_9FLAO</name>
<dbReference type="OrthoDB" id="1467931at2"/>
<evidence type="ECO:0008006" key="3">
    <source>
        <dbReference type="Google" id="ProtNLM"/>
    </source>
</evidence>
<comment type="caution">
    <text evidence="1">The sequence shown here is derived from an EMBL/GenBank/DDBJ whole genome shotgun (WGS) entry which is preliminary data.</text>
</comment>
<dbReference type="RefSeq" id="WP_144331262.1">
    <property type="nucleotide sequence ID" value="NZ_VLPL01000001.1"/>
</dbReference>
<dbReference type="EMBL" id="VLPL01000001">
    <property type="protein sequence ID" value="TSJ47727.1"/>
    <property type="molecule type" value="Genomic_DNA"/>
</dbReference>
<dbReference type="PROSITE" id="PS51257">
    <property type="entry name" value="PROKAR_LIPOPROTEIN"/>
    <property type="match status" value="1"/>
</dbReference>
<proteinExistence type="predicted"/>
<sequence length="140" mass="16052">MKHILYLFLAVGLITSCSKEKKALKSLGGETWVMTKSTYEDTGNEDLSGIRRAFTFDKCKPKDQPCSGTFVYQIPEFNQDLQWTITYTLSDDADHLTIVRTPSNFQGTVQTDEYDVLQLKKTFMELKNLANNHVSEWNVE</sequence>
<dbReference type="Proteomes" id="UP000316008">
    <property type="component" value="Unassembled WGS sequence"/>
</dbReference>
<keyword evidence="2" id="KW-1185">Reference proteome</keyword>
<organism evidence="1 2">
    <name type="scientific">Fluviicola chungangensis</name>
    <dbReference type="NCBI Taxonomy" id="2597671"/>
    <lineage>
        <taxon>Bacteria</taxon>
        <taxon>Pseudomonadati</taxon>
        <taxon>Bacteroidota</taxon>
        <taxon>Flavobacteriia</taxon>
        <taxon>Flavobacteriales</taxon>
        <taxon>Crocinitomicaceae</taxon>
        <taxon>Fluviicola</taxon>
    </lineage>
</organism>
<evidence type="ECO:0000313" key="1">
    <source>
        <dbReference type="EMBL" id="TSJ47727.1"/>
    </source>
</evidence>
<protein>
    <recommendedName>
        <fullName evidence="3">Lipocalin family protein</fullName>
    </recommendedName>
</protein>
<dbReference type="AlphaFoldDB" id="A0A556N6C8"/>
<gene>
    <name evidence="1" type="ORF">FO442_00950</name>
</gene>
<accession>A0A556N6C8</accession>
<reference evidence="1 2" key="1">
    <citation type="submission" date="2019-07" db="EMBL/GenBank/DDBJ databases">
        <authorList>
            <person name="Huq M.A."/>
        </authorList>
    </citation>
    <scope>NUCLEOTIDE SEQUENCE [LARGE SCALE GENOMIC DNA]</scope>
    <source>
        <strain evidence="1 2">MAH-3</strain>
    </source>
</reference>
<evidence type="ECO:0000313" key="2">
    <source>
        <dbReference type="Proteomes" id="UP000316008"/>
    </source>
</evidence>